<proteinExistence type="predicted"/>
<evidence type="ECO:0000259" key="3">
    <source>
        <dbReference type="PROSITE" id="PS50977"/>
    </source>
</evidence>
<dbReference type="InterPro" id="IPR050109">
    <property type="entry name" value="HTH-type_TetR-like_transc_reg"/>
</dbReference>
<dbReference type="GO" id="GO:0006355">
    <property type="term" value="P:regulation of DNA-templated transcription"/>
    <property type="evidence" value="ECO:0007669"/>
    <property type="project" value="UniProtKB-ARBA"/>
</dbReference>
<dbReference type="OrthoDB" id="9780824at2"/>
<reference evidence="4" key="1">
    <citation type="submission" date="2018-06" db="EMBL/GenBank/DDBJ databases">
        <authorList>
            <consortium name="Pathogen Informatics"/>
            <person name="Doyle S."/>
        </authorList>
    </citation>
    <scope>NUCLEOTIDE SEQUENCE [LARGE SCALE GENOMIC DNA]</scope>
    <source>
        <strain evidence="4">NCTC13765</strain>
    </source>
</reference>
<dbReference type="EMBL" id="UHFR01000005">
    <property type="protein sequence ID" value="SUN76938.1"/>
    <property type="molecule type" value="Genomic_DNA"/>
</dbReference>
<dbReference type="RefSeq" id="WP_018371779.1">
    <property type="nucleotide sequence ID" value="NZ_UHFR01000005.1"/>
</dbReference>
<dbReference type="Proteomes" id="UP000254634">
    <property type="component" value="Unassembled WGS sequence"/>
</dbReference>
<organism evidence="4 5">
    <name type="scientific">Streptococcus massiliensis</name>
    <dbReference type="NCBI Taxonomy" id="313439"/>
    <lineage>
        <taxon>Bacteria</taxon>
        <taxon>Bacillati</taxon>
        <taxon>Bacillota</taxon>
        <taxon>Bacilli</taxon>
        <taxon>Lactobacillales</taxon>
        <taxon>Streptococcaceae</taxon>
        <taxon>Streptococcus</taxon>
    </lineage>
</organism>
<dbReference type="InterPro" id="IPR023772">
    <property type="entry name" value="DNA-bd_HTH_TetR-type_CS"/>
</dbReference>
<dbReference type="STRING" id="1123307.GCA_000380065_01078"/>
<dbReference type="PANTHER" id="PTHR30055:SF222">
    <property type="entry name" value="REGULATORY PROTEIN"/>
    <property type="match status" value="1"/>
</dbReference>
<sequence length="208" mass="23468">MLTNILSDFHTILEETGMPKGKKKVLLSAIKLFARQGYAGTSTAQIAGEAAVSQATIFKYFKTKEDLLLEILSVITPILRDDFTERLATFSNLEDFVHFIVVDRSALIKANKELFQILLQEVLIQPRIQDRAKTIFTTLTASVTGNLRRIGEQNANFDSELPDSLLIRAFVGQLAPYFIQHFILGCPIRNEKEELALIEKQILKLLCK</sequence>
<dbReference type="InterPro" id="IPR009057">
    <property type="entry name" value="Homeodomain-like_sf"/>
</dbReference>
<dbReference type="PROSITE" id="PS50977">
    <property type="entry name" value="HTH_TETR_2"/>
    <property type="match status" value="1"/>
</dbReference>
<keyword evidence="5" id="KW-1185">Reference proteome</keyword>
<accession>A0A380KYZ3</accession>
<dbReference type="GO" id="GO:0003677">
    <property type="term" value="F:DNA binding"/>
    <property type="evidence" value="ECO:0007669"/>
    <property type="project" value="UniProtKB-UniRule"/>
</dbReference>
<evidence type="ECO:0000313" key="5">
    <source>
        <dbReference type="Proteomes" id="UP000254634"/>
    </source>
</evidence>
<evidence type="ECO:0000256" key="2">
    <source>
        <dbReference type="PROSITE-ProRule" id="PRU00335"/>
    </source>
</evidence>
<dbReference type="AlphaFoldDB" id="A0A380KYZ3"/>
<dbReference type="PANTHER" id="PTHR30055">
    <property type="entry name" value="HTH-TYPE TRANSCRIPTIONAL REGULATOR RUTR"/>
    <property type="match status" value="1"/>
</dbReference>
<feature type="domain" description="HTH tetR-type" evidence="3">
    <location>
        <begin position="19"/>
        <end position="79"/>
    </location>
</feature>
<gene>
    <name evidence="4" type="primary">qacR</name>
    <name evidence="4" type="ORF">NCTC13765_01440</name>
</gene>
<keyword evidence="1 2" id="KW-0238">DNA-binding</keyword>
<evidence type="ECO:0000256" key="1">
    <source>
        <dbReference type="ARBA" id="ARBA00023125"/>
    </source>
</evidence>
<dbReference type="SUPFAM" id="SSF46689">
    <property type="entry name" value="Homeodomain-like"/>
    <property type="match status" value="1"/>
</dbReference>
<feature type="DNA-binding region" description="H-T-H motif" evidence="2">
    <location>
        <begin position="42"/>
        <end position="61"/>
    </location>
</feature>
<dbReference type="InterPro" id="IPR001647">
    <property type="entry name" value="HTH_TetR"/>
</dbReference>
<dbReference type="PROSITE" id="PS01081">
    <property type="entry name" value="HTH_TETR_1"/>
    <property type="match status" value="1"/>
</dbReference>
<dbReference type="Pfam" id="PF00440">
    <property type="entry name" value="TetR_N"/>
    <property type="match status" value="1"/>
</dbReference>
<evidence type="ECO:0000313" key="4">
    <source>
        <dbReference type="EMBL" id="SUN76938.1"/>
    </source>
</evidence>
<name>A0A380KYZ3_9STRE</name>
<dbReference type="PRINTS" id="PR00455">
    <property type="entry name" value="HTHTETR"/>
</dbReference>
<protein>
    <submittedName>
        <fullName evidence="4">Transcriptional regulator</fullName>
    </submittedName>
</protein>
<dbReference type="Gene3D" id="1.10.357.10">
    <property type="entry name" value="Tetracycline Repressor, domain 2"/>
    <property type="match status" value="1"/>
</dbReference>